<dbReference type="AlphaFoldDB" id="A0A139X249"/>
<evidence type="ECO:0000259" key="2">
    <source>
        <dbReference type="Pfam" id="PF01050"/>
    </source>
</evidence>
<dbReference type="EMBL" id="ANNX02000040">
    <property type="protein sequence ID" value="KYC38754.1"/>
    <property type="molecule type" value="Genomic_DNA"/>
</dbReference>
<dbReference type="CDD" id="cd02213">
    <property type="entry name" value="cupin_PMI_typeII_C"/>
    <property type="match status" value="1"/>
</dbReference>
<dbReference type="SUPFAM" id="SSF51182">
    <property type="entry name" value="RmlC-like cupins"/>
    <property type="match status" value="1"/>
</dbReference>
<sequence length="134" mass="15192">MAQAENSTQLNENQSSSHSGTRYWGKVEVIEQGENYRISRVEIKPKHSIKPQIHYHRSEHWVVVSGIAKVTCNNKEILLNCNESTFVPPATLHKVENPGFIPLIILEIQNGEYLGEDDTERPMDLTLVQPLAES</sequence>
<dbReference type="GO" id="GO:0005976">
    <property type="term" value="P:polysaccharide metabolic process"/>
    <property type="evidence" value="ECO:0007669"/>
    <property type="project" value="InterPro"/>
</dbReference>
<keyword evidence="4" id="KW-1185">Reference proteome</keyword>
<dbReference type="RefSeq" id="WP_017746759.1">
    <property type="nucleotide sequence ID" value="NZ_KQ976354.1"/>
</dbReference>
<dbReference type="InterPro" id="IPR051161">
    <property type="entry name" value="Mannose-6P_isomerase_type2"/>
</dbReference>
<name>A0A139X249_9CYAN</name>
<feature type="domain" description="Mannose-6-phosphate isomerase type II C-terminal" evidence="2">
    <location>
        <begin position="17"/>
        <end position="121"/>
    </location>
</feature>
<dbReference type="InterPro" id="IPR001538">
    <property type="entry name" value="Man6P_isomerase-2_C"/>
</dbReference>
<keyword evidence="3" id="KW-0413">Isomerase</keyword>
<dbReference type="InterPro" id="IPR011051">
    <property type="entry name" value="RmlC_Cupin_sf"/>
</dbReference>
<dbReference type="PANTHER" id="PTHR46390:SF1">
    <property type="entry name" value="MANNOSE-1-PHOSPHATE GUANYLYLTRANSFERASE"/>
    <property type="match status" value="1"/>
</dbReference>
<evidence type="ECO:0000313" key="3">
    <source>
        <dbReference type="EMBL" id="KYC38754.1"/>
    </source>
</evidence>
<organism evidence="3 4">
    <name type="scientific">Scytonema hofmannii PCC 7110</name>
    <dbReference type="NCBI Taxonomy" id="128403"/>
    <lineage>
        <taxon>Bacteria</taxon>
        <taxon>Bacillati</taxon>
        <taxon>Cyanobacteriota</taxon>
        <taxon>Cyanophyceae</taxon>
        <taxon>Nostocales</taxon>
        <taxon>Scytonemataceae</taxon>
        <taxon>Scytonema</taxon>
    </lineage>
</organism>
<dbReference type="PANTHER" id="PTHR46390">
    <property type="entry name" value="MANNOSE-1-PHOSPHATE GUANYLYLTRANSFERASE"/>
    <property type="match status" value="1"/>
</dbReference>
<evidence type="ECO:0000313" key="4">
    <source>
        <dbReference type="Proteomes" id="UP000076925"/>
    </source>
</evidence>
<dbReference type="Gene3D" id="2.60.120.10">
    <property type="entry name" value="Jelly Rolls"/>
    <property type="match status" value="1"/>
</dbReference>
<evidence type="ECO:0000256" key="1">
    <source>
        <dbReference type="SAM" id="MobiDB-lite"/>
    </source>
</evidence>
<feature type="region of interest" description="Disordered" evidence="1">
    <location>
        <begin position="1"/>
        <end position="21"/>
    </location>
</feature>
<protein>
    <submittedName>
        <fullName evidence="3">Mannose-6-phosphate isomerase</fullName>
    </submittedName>
</protein>
<comment type="caution">
    <text evidence="3">The sequence shown here is derived from an EMBL/GenBank/DDBJ whole genome shotgun (WGS) entry which is preliminary data.</text>
</comment>
<dbReference type="GO" id="GO:0004475">
    <property type="term" value="F:mannose-1-phosphate guanylyltransferase (GTP) activity"/>
    <property type="evidence" value="ECO:0007669"/>
    <property type="project" value="TreeGrafter"/>
</dbReference>
<dbReference type="Pfam" id="PF01050">
    <property type="entry name" value="MannoseP_isomer"/>
    <property type="match status" value="1"/>
</dbReference>
<dbReference type="OrthoDB" id="9806359at2"/>
<gene>
    <name evidence="3" type="ORF">WA1_36930</name>
</gene>
<dbReference type="STRING" id="128403.WA1_36930"/>
<dbReference type="InterPro" id="IPR014710">
    <property type="entry name" value="RmlC-like_jellyroll"/>
</dbReference>
<dbReference type="GO" id="GO:0009298">
    <property type="term" value="P:GDP-mannose biosynthetic process"/>
    <property type="evidence" value="ECO:0007669"/>
    <property type="project" value="TreeGrafter"/>
</dbReference>
<dbReference type="GO" id="GO:0016853">
    <property type="term" value="F:isomerase activity"/>
    <property type="evidence" value="ECO:0007669"/>
    <property type="project" value="UniProtKB-KW"/>
</dbReference>
<accession>A0A139X249</accession>
<reference evidence="3 4" key="1">
    <citation type="journal article" date="2013" name="Genome Biol. Evol.">
        <title>Genomes of Stigonematalean cyanobacteria (subsection V) and the evolution of oxygenic photosynthesis from prokaryotes to plastids.</title>
        <authorList>
            <person name="Dagan T."/>
            <person name="Roettger M."/>
            <person name="Stucken K."/>
            <person name="Landan G."/>
            <person name="Koch R."/>
            <person name="Major P."/>
            <person name="Gould S.B."/>
            <person name="Goremykin V.V."/>
            <person name="Rippka R."/>
            <person name="Tandeau de Marsac N."/>
            <person name="Gugger M."/>
            <person name="Lockhart P.J."/>
            <person name="Allen J.F."/>
            <person name="Brune I."/>
            <person name="Maus I."/>
            <person name="Puhler A."/>
            <person name="Martin W.F."/>
        </authorList>
    </citation>
    <scope>NUCLEOTIDE SEQUENCE [LARGE SCALE GENOMIC DNA]</scope>
    <source>
        <strain evidence="3 4">PCC 7110</strain>
    </source>
</reference>
<feature type="compositionally biased region" description="Polar residues" evidence="1">
    <location>
        <begin position="1"/>
        <end position="20"/>
    </location>
</feature>
<dbReference type="Proteomes" id="UP000076925">
    <property type="component" value="Unassembled WGS sequence"/>
</dbReference>
<proteinExistence type="predicted"/>